<dbReference type="KEGG" id="msaa:QYS49_37235"/>
<evidence type="ECO:0000313" key="2">
    <source>
        <dbReference type="Proteomes" id="UP001230496"/>
    </source>
</evidence>
<organism evidence="1 2">
    <name type="scientific">Marivirga salinarum</name>
    <dbReference type="NCBI Taxonomy" id="3059078"/>
    <lineage>
        <taxon>Bacteria</taxon>
        <taxon>Pseudomonadati</taxon>
        <taxon>Bacteroidota</taxon>
        <taxon>Cytophagia</taxon>
        <taxon>Cytophagales</taxon>
        <taxon>Marivirgaceae</taxon>
        <taxon>Marivirga</taxon>
    </lineage>
</organism>
<protein>
    <recommendedName>
        <fullName evidence="3">Lipoprotein</fullName>
    </recommendedName>
</protein>
<dbReference type="RefSeq" id="WP_308347888.1">
    <property type="nucleotide sequence ID" value="NZ_CP129971.1"/>
</dbReference>
<dbReference type="Proteomes" id="UP001230496">
    <property type="component" value="Chromosome"/>
</dbReference>
<sequence>MNNSIYFILLLLAGISCSEPEKQSDLSEIYESLSEQKHFYYNLNYTINNSSKQLSTSLYGMVALNRNSDSGISSGYFGMNQKQFPNYLHSMYLNNEWIHDLSSNIFDLYDADVLTDSLHSPILINPDLLFDIKANSNSIAQHKINNEHIKWIFNLEEKHDQLILVWSENLKKITELEYKYDVNSPNSYSRKWSFDYLSKTEFNELAMEYKYQNQITHQPFL</sequence>
<reference evidence="1 2" key="1">
    <citation type="submission" date="2023-08" db="EMBL/GenBank/DDBJ databases">
        <title>Comparative genomics and taxonomic characterization of three novel marine species of genus Marivirga.</title>
        <authorList>
            <person name="Muhammad N."/>
            <person name="Kim S.-G."/>
        </authorList>
    </citation>
    <scope>NUCLEOTIDE SEQUENCE [LARGE SCALE GENOMIC DNA]</scope>
    <source>
        <strain evidence="1 2">BDSF4-3</strain>
    </source>
</reference>
<evidence type="ECO:0000313" key="1">
    <source>
        <dbReference type="EMBL" id="WMN11110.1"/>
    </source>
</evidence>
<proteinExistence type="predicted"/>
<dbReference type="EMBL" id="CP129971">
    <property type="protein sequence ID" value="WMN11110.1"/>
    <property type="molecule type" value="Genomic_DNA"/>
</dbReference>
<keyword evidence="2" id="KW-1185">Reference proteome</keyword>
<name>A0AA51NCJ7_9BACT</name>
<dbReference type="AlphaFoldDB" id="A0AA51NCJ7"/>
<accession>A0AA51NCJ7</accession>
<gene>
    <name evidence="1" type="ORF">QYS49_37235</name>
</gene>
<evidence type="ECO:0008006" key="3">
    <source>
        <dbReference type="Google" id="ProtNLM"/>
    </source>
</evidence>